<feature type="transmembrane region" description="Helical" evidence="8">
    <location>
        <begin position="124"/>
        <end position="143"/>
    </location>
</feature>
<feature type="transmembrane region" description="Helical" evidence="8">
    <location>
        <begin position="538"/>
        <end position="556"/>
    </location>
</feature>
<feature type="compositionally biased region" description="Low complexity" evidence="7">
    <location>
        <begin position="319"/>
        <end position="329"/>
    </location>
</feature>
<evidence type="ECO:0000259" key="9">
    <source>
        <dbReference type="Pfam" id="PF02714"/>
    </source>
</evidence>
<proteinExistence type="inferred from homology"/>
<feature type="transmembrane region" description="Helical" evidence="8">
    <location>
        <begin position="188"/>
        <end position="209"/>
    </location>
</feature>
<dbReference type="Pfam" id="PF14703">
    <property type="entry name" value="PHM7_cyt"/>
    <property type="match status" value="1"/>
</dbReference>
<feature type="transmembrane region" description="Helical" evidence="8">
    <location>
        <begin position="661"/>
        <end position="679"/>
    </location>
</feature>
<feature type="transmembrane region" description="Helical" evidence="8">
    <location>
        <begin position="633"/>
        <end position="655"/>
    </location>
</feature>
<dbReference type="InterPro" id="IPR027815">
    <property type="entry name" value="CSC1/OSCA1-like_cyt"/>
</dbReference>
<feature type="transmembrane region" description="Helical" evidence="8">
    <location>
        <begin position="724"/>
        <end position="744"/>
    </location>
</feature>
<feature type="transmembrane region" description="Helical" evidence="8">
    <location>
        <begin position="586"/>
        <end position="612"/>
    </location>
</feature>
<evidence type="ECO:0000313" key="13">
    <source>
        <dbReference type="Proteomes" id="UP001365542"/>
    </source>
</evidence>
<feature type="region of interest" description="Disordered" evidence="7">
    <location>
        <begin position="307"/>
        <end position="349"/>
    </location>
</feature>
<comment type="subcellular location">
    <subcellularLocation>
        <location evidence="1">Membrane</location>
        <topology evidence="1">Multi-pass membrane protein</topology>
    </subcellularLocation>
</comment>
<evidence type="ECO:0000256" key="6">
    <source>
        <dbReference type="ARBA" id="ARBA00023136"/>
    </source>
</evidence>
<keyword evidence="3" id="KW-0813">Transport</keyword>
<dbReference type="Pfam" id="PF02714">
    <property type="entry name" value="RSN1_7TM"/>
    <property type="match status" value="1"/>
</dbReference>
<evidence type="ECO:0000256" key="5">
    <source>
        <dbReference type="ARBA" id="ARBA00022989"/>
    </source>
</evidence>
<dbReference type="InterPro" id="IPR032880">
    <property type="entry name" value="CSC1/OSCA1-like_N"/>
</dbReference>
<sequence length="833" mass="93288">MGLYDYGYSVLLAGDGGDGKDGCPPGRDFTDPRSGTQDLVTQLALSVTMGMSAFLSFCALRRRWTGLYGARKKQTKQASILPELPSSFFGWIPALYKINDEEVLHAAGLDAYVFLGFFKMSMKMVSVFTFFGLVVMTPIHWWYEGKTGFELRPPGSHNNDTCGDNTMHIWDTGVFDEEKKPKVPQNTAWLTSYLVFVYFFTGVAIYFLYEQTKKVVDVRQKYLGRQSTVTDRTIRVSGVPGHLQSEDELRKFIERLRIGKVESVTVCRDWKELDKIVAKRTGILHKLEEAWTVFHGGRRVERSHATLPFVQPSPPSPSPNEQGEQESQPLLTGADVDTPYSRKRPTVTAGSGWFKRGKKVDAIDHFTSLLEELDNTILHTRQKDFKPVPMAFVTMDSVAAAQMAVQALLDPNPLSLIANLAPAPHDIVWQNTYISRSQRVIRMWAITIFICVLSICWLFPVGTLAGLLNTKSIRRVWPWLADALDSNNVVSSLVQNTLPTVVLTLLNVAVPYIYDWLSNLQGMISQADVERSVISKNFFFTFFNLFLVFTVFGTVSDMYNVLKDSLKDSTTIAYRLAKSLGSFAPFYTNLIVLQGIGMFPFRLLEFGSVALYPISLMGSKTPRDFAKLVSPPVFQYGFYLPQPILVLILCLVYSLLESGTLMLGFGLIYFSLGYFTYKYQLLYAMDHPRHATGKAWPMICYRVFVGLLLFQGSMAALLSLQGAIIRGILIIPLLGATIWVWWFFQKSFSPLMSYIALRSLHDPEPRSTDLAGVEIERETVDESREMGSKFVNPNLVSELQGIWLEAAQVAAMGLPGALGATLPTGLGVFPGRG</sequence>
<evidence type="ECO:0000256" key="8">
    <source>
        <dbReference type="SAM" id="Phobius"/>
    </source>
</evidence>
<dbReference type="PANTHER" id="PTHR13018:SF5">
    <property type="entry name" value="RE44586P"/>
    <property type="match status" value="1"/>
</dbReference>
<comment type="caution">
    <text evidence="12">The sequence shown here is derived from an EMBL/GenBank/DDBJ whole genome shotgun (WGS) entry which is preliminary data.</text>
</comment>
<organism evidence="12 13">
    <name type="scientific">Orbilia ellipsospora</name>
    <dbReference type="NCBI Taxonomy" id="2528407"/>
    <lineage>
        <taxon>Eukaryota</taxon>
        <taxon>Fungi</taxon>
        <taxon>Dikarya</taxon>
        <taxon>Ascomycota</taxon>
        <taxon>Pezizomycotina</taxon>
        <taxon>Orbiliomycetes</taxon>
        <taxon>Orbiliales</taxon>
        <taxon>Orbiliaceae</taxon>
        <taxon>Orbilia</taxon>
    </lineage>
</organism>
<dbReference type="Proteomes" id="UP001365542">
    <property type="component" value="Unassembled WGS sequence"/>
</dbReference>
<keyword evidence="6 8" id="KW-0472">Membrane</keyword>
<dbReference type="Pfam" id="PF13967">
    <property type="entry name" value="RSN1_TM"/>
    <property type="match status" value="1"/>
</dbReference>
<feature type="domain" description="CSC1/OSCA1-like 7TM region" evidence="9">
    <location>
        <begin position="442"/>
        <end position="717"/>
    </location>
</feature>
<evidence type="ECO:0000256" key="2">
    <source>
        <dbReference type="ARBA" id="ARBA00007779"/>
    </source>
</evidence>
<evidence type="ECO:0000259" key="11">
    <source>
        <dbReference type="Pfam" id="PF14703"/>
    </source>
</evidence>
<dbReference type="GO" id="GO:0005227">
    <property type="term" value="F:calcium-activated cation channel activity"/>
    <property type="evidence" value="ECO:0007669"/>
    <property type="project" value="InterPro"/>
</dbReference>
<dbReference type="PANTHER" id="PTHR13018">
    <property type="entry name" value="PROBABLE MEMBRANE PROTEIN DUF221-RELATED"/>
    <property type="match status" value="1"/>
</dbReference>
<feature type="domain" description="CSC1/OSCA1-like N-terminal transmembrane" evidence="10">
    <location>
        <begin position="39"/>
        <end position="210"/>
    </location>
</feature>
<feature type="transmembrane region" description="Helical" evidence="8">
    <location>
        <begin position="699"/>
        <end position="718"/>
    </location>
</feature>
<evidence type="ECO:0000256" key="4">
    <source>
        <dbReference type="ARBA" id="ARBA00022692"/>
    </source>
</evidence>
<dbReference type="GO" id="GO:0005886">
    <property type="term" value="C:plasma membrane"/>
    <property type="evidence" value="ECO:0007669"/>
    <property type="project" value="TreeGrafter"/>
</dbReference>
<evidence type="ECO:0000256" key="7">
    <source>
        <dbReference type="SAM" id="MobiDB-lite"/>
    </source>
</evidence>
<keyword evidence="4 8" id="KW-0812">Transmembrane</keyword>
<feature type="domain" description="CSC1/OSCA1-like cytosolic" evidence="11">
    <location>
        <begin position="231"/>
        <end position="431"/>
    </location>
</feature>
<gene>
    <name evidence="12" type="ORF">TWF694_011037</name>
</gene>
<keyword evidence="13" id="KW-1185">Reference proteome</keyword>
<evidence type="ECO:0008006" key="14">
    <source>
        <dbReference type="Google" id="ProtNLM"/>
    </source>
</evidence>
<evidence type="ECO:0000313" key="12">
    <source>
        <dbReference type="EMBL" id="KAK6538155.1"/>
    </source>
</evidence>
<dbReference type="AlphaFoldDB" id="A0AAV9X8Z4"/>
<evidence type="ECO:0000259" key="10">
    <source>
        <dbReference type="Pfam" id="PF13967"/>
    </source>
</evidence>
<feature type="transmembrane region" description="Helical" evidence="8">
    <location>
        <begin position="497"/>
        <end position="517"/>
    </location>
</feature>
<comment type="similarity">
    <text evidence="2">Belongs to the CSC1 (TC 1.A.17) family.</text>
</comment>
<protein>
    <recommendedName>
        <fullName evidence="14">DUF221-domain-containing protein</fullName>
    </recommendedName>
</protein>
<keyword evidence="5 8" id="KW-1133">Transmembrane helix</keyword>
<evidence type="ECO:0000256" key="1">
    <source>
        <dbReference type="ARBA" id="ARBA00004141"/>
    </source>
</evidence>
<dbReference type="EMBL" id="JAVHJO010000008">
    <property type="protein sequence ID" value="KAK6538155.1"/>
    <property type="molecule type" value="Genomic_DNA"/>
</dbReference>
<name>A0AAV9X8Z4_9PEZI</name>
<feature type="transmembrane region" description="Helical" evidence="8">
    <location>
        <begin position="443"/>
        <end position="468"/>
    </location>
</feature>
<evidence type="ECO:0000256" key="3">
    <source>
        <dbReference type="ARBA" id="ARBA00022448"/>
    </source>
</evidence>
<dbReference type="InterPro" id="IPR003864">
    <property type="entry name" value="CSC1/OSCA1-like_7TM"/>
</dbReference>
<accession>A0AAV9X8Z4</accession>
<reference evidence="12 13" key="1">
    <citation type="submission" date="2019-10" db="EMBL/GenBank/DDBJ databases">
        <authorList>
            <person name="Palmer J.M."/>
        </authorList>
    </citation>
    <scope>NUCLEOTIDE SEQUENCE [LARGE SCALE GENOMIC DNA]</scope>
    <source>
        <strain evidence="12 13">TWF694</strain>
    </source>
</reference>
<feature type="transmembrane region" description="Helical" evidence="8">
    <location>
        <begin position="39"/>
        <end position="60"/>
    </location>
</feature>
<dbReference type="InterPro" id="IPR045122">
    <property type="entry name" value="Csc1-like"/>
</dbReference>